<evidence type="ECO:0000256" key="6">
    <source>
        <dbReference type="ARBA" id="ARBA00035292"/>
    </source>
</evidence>
<evidence type="ECO:0000256" key="3">
    <source>
        <dbReference type="ARBA" id="ARBA00022884"/>
    </source>
</evidence>
<gene>
    <name evidence="7" type="primary">rplI</name>
    <name evidence="10" type="ORF">AMJ82_06405</name>
</gene>
<accession>A0A0S8G8A1</accession>
<dbReference type="InterPro" id="IPR020594">
    <property type="entry name" value="Ribosomal_bL9_bac/chp"/>
</dbReference>
<sequence>MQVILLEDIDRLGKRGSVVTVADGYGRNYLLPQRKAVTATPGNRKWFEQEEKQAGVRAEKARREAERIQKKVEKLSLTVVVQAGEDDKLFGAVTSQTIAQLLKDQGVEIDRHKIILEGPLKELGVYTIPIRLHSDVEAHVKLWVVRE</sequence>
<keyword evidence="8" id="KW-0175">Coiled coil</keyword>
<comment type="similarity">
    <text evidence="1 7">Belongs to the bacterial ribosomal protein bL9 family.</text>
</comment>
<name>A0A0S8G8A1_UNCT6</name>
<dbReference type="PATRIC" id="fig|1703774.3.peg.2349"/>
<dbReference type="EMBL" id="LJUI01000046">
    <property type="protein sequence ID" value="KPK69126.1"/>
    <property type="molecule type" value="Genomic_DNA"/>
</dbReference>
<dbReference type="GO" id="GO:0006412">
    <property type="term" value="P:translation"/>
    <property type="evidence" value="ECO:0007669"/>
    <property type="project" value="UniProtKB-UniRule"/>
</dbReference>
<dbReference type="InterPro" id="IPR000244">
    <property type="entry name" value="Ribosomal_bL9"/>
</dbReference>
<evidence type="ECO:0000256" key="2">
    <source>
        <dbReference type="ARBA" id="ARBA00022730"/>
    </source>
</evidence>
<feature type="coiled-coil region" evidence="8">
    <location>
        <begin position="51"/>
        <end position="78"/>
    </location>
</feature>
<dbReference type="InterPro" id="IPR036935">
    <property type="entry name" value="Ribosomal_bL9_N_sf"/>
</dbReference>
<dbReference type="Gene3D" id="3.10.430.100">
    <property type="entry name" value="Ribosomal protein L9, C-terminal domain"/>
    <property type="match status" value="1"/>
</dbReference>
<comment type="function">
    <text evidence="7">Binds to the 23S rRNA.</text>
</comment>
<organism evidence="10 11">
    <name type="scientific">candidate division TA06 bacterium SM23_40</name>
    <dbReference type="NCBI Taxonomy" id="1703774"/>
    <lineage>
        <taxon>Bacteria</taxon>
        <taxon>Bacteria division TA06</taxon>
    </lineage>
</organism>
<evidence type="ECO:0000256" key="8">
    <source>
        <dbReference type="SAM" id="Coils"/>
    </source>
</evidence>
<dbReference type="GO" id="GO:0003735">
    <property type="term" value="F:structural constituent of ribosome"/>
    <property type="evidence" value="ECO:0007669"/>
    <property type="project" value="InterPro"/>
</dbReference>
<evidence type="ECO:0000256" key="1">
    <source>
        <dbReference type="ARBA" id="ARBA00010605"/>
    </source>
</evidence>
<evidence type="ECO:0000256" key="7">
    <source>
        <dbReference type="HAMAP-Rule" id="MF_00503"/>
    </source>
</evidence>
<evidence type="ECO:0000256" key="5">
    <source>
        <dbReference type="ARBA" id="ARBA00023274"/>
    </source>
</evidence>
<comment type="caution">
    <text evidence="10">The sequence shown here is derived from an EMBL/GenBank/DDBJ whole genome shotgun (WGS) entry which is preliminary data.</text>
</comment>
<dbReference type="SUPFAM" id="SSF55653">
    <property type="entry name" value="Ribosomal protein L9 C-domain"/>
    <property type="match status" value="1"/>
</dbReference>
<dbReference type="InterPro" id="IPR009027">
    <property type="entry name" value="Ribosomal_bL9/RNase_H1_N"/>
</dbReference>
<dbReference type="PANTHER" id="PTHR21368">
    <property type="entry name" value="50S RIBOSOMAL PROTEIN L9"/>
    <property type="match status" value="1"/>
</dbReference>
<dbReference type="GO" id="GO:1990904">
    <property type="term" value="C:ribonucleoprotein complex"/>
    <property type="evidence" value="ECO:0007669"/>
    <property type="project" value="UniProtKB-KW"/>
</dbReference>
<dbReference type="InterPro" id="IPR036791">
    <property type="entry name" value="Ribosomal_bL9_C_sf"/>
</dbReference>
<evidence type="ECO:0000313" key="10">
    <source>
        <dbReference type="EMBL" id="KPK69126.1"/>
    </source>
</evidence>
<keyword evidence="4 7" id="KW-0689">Ribosomal protein</keyword>
<protein>
    <recommendedName>
        <fullName evidence="6 7">Large ribosomal subunit protein bL9</fullName>
    </recommendedName>
</protein>
<dbReference type="AlphaFoldDB" id="A0A0S8G8A1"/>
<dbReference type="Pfam" id="PF03948">
    <property type="entry name" value="Ribosomal_L9_C"/>
    <property type="match status" value="1"/>
</dbReference>
<dbReference type="SUPFAM" id="SSF55658">
    <property type="entry name" value="L9 N-domain-like"/>
    <property type="match status" value="1"/>
</dbReference>
<evidence type="ECO:0000256" key="4">
    <source>
        <dbReference type="ARBA" id="ARBA00022980"/>
    </source>
</evidence>
<dbReference type="Proteomes" id="UP000051717">
    <property type="component" value="Unassembled WGS sequence"/>
</dbReference>
<proteinExistence type="inferred from homology"/>
<dbReference type="InterPro" id="IPR020070">
    <property type="entry name" value="Ribosomal_bL9_N"/>
</dbReference>
<dbReference type="PROSITE" id="PS00651">
    <property type="entry name" value="RIBOSOMAL_L9"/>
    <property type="match status" value="1"/>
</dbReference>
<dbReference type="InterPro" id="IPR020069">
    <property type="entry name" value="Ribosomal_bL9_C"/>
</dbReference>
<evidence type="ECO:0000313" key="11">
    <source>
        <dbReference type="Proteomes" id="UP000051717"/>
    </source>
</evidence>
<evidence type="ECO:0000259" key="9">
    <source>
        <dbReference type="PROSITE" id="PS00651"/>
    </source>
</evidence>
<reference evidence="10 11" key="1">
    <citation type="journal article" date="2015" name="Microbiome">
        <title>Genomic resolution of linkages in carbon, nitrogen, and sulfur cycling among widespread estuary sediment bacteria.</title>
        <authorList>
            <person name="Baker B.J."/>
            <person name="Lazar C.S."/>
            <person name="Teske A.P."/>
            <person name="Dick G.J."/>
        </authorList>
    </citation>
    <scope>NUCLEOTIDE SEQUENCE [LARGE SCALE GENOMIC DNA]</scope>
    <source>
        <strain evidence="10">SM23_40</strain>
    </source>
</reference>
<dbReference type="Gene3D" id="3.40.5.10">
    <property type="entry name" value="Ribosomal protein L9, N-terminal domain"/>
    <property type="match status" value="1"/>
</dbReference>
<dbReference type="NCBIfam" id="TIGR00158">
    <property type="entry name" value="L9"/>
    <property type="match status" value="1"/>
</dbReference>
<dbReference type="HAMAP" id="MF_00503">
    <property type="entry name" value="Ribosomal_bL9"/>
    <property type="match status" value="1"/>
</dbReference>
<keyword evidence="3 7" id="KW-0694">RNA-binding</keyword>
<feature type="domain" description="Ribosomal protein L9" evidence="9">
    <location>
        <begin position="13"/>
        <end position="40"/>
    </location>
</feature>
<keyword evidence="2 7" id="KW-0699">rRNA-binding</keyword>
<dbReference type="Pfam" id="PF01281">
    <property type="entry name" value="Ribosomal_L9_N"/>
    <property type="match status" value="1"/>
</dbReference>
<keyword evidence="5 7" id="KW-0687">Ribonucleoprotein</keyword>
<dbReference type="GO" id="GO:0019843">
    <property type="term" value="F:rRNA binding"/>
    <property type="evidence" value="ECO:0007669"/>
    <property type="project" value="UniProtKB-UniRule"/>
</dbReference>
<dbReference type="GO" id="GO:0005840">
    <property type="term" value="C:ribosome"/>
    <property type="evidence" value="ECO:0007669"/>
    <property type="project" value="UniProtKB-KW"/>
</dbReference>